<keyword evidence="1" id="KW-0472">Membrane</keyword>
<dbReference type="PANTHER" id="PTHR19353:SF57">
    <property type="entry name" value="ACYL-COA (8-3)-DESATURASE"/>
    <property type="match status" value="1"/>
</dbReference>
<keyword evidence="1" id="KW-0812">Transmembrane</keyword>
<dbReference type="EMBL" id="JAHDVG010000483">
    <property type="protein sequence ID" value="KAH1171831.1"/>
    <property type="molecule type" value="Genomic_DNA"/>
</dbReference>
<dbReference type="PANTHER" id="PTHR19353">
    <property type="entry name" value="FATTY ACID DESATURASE 2"/>
    <property type="match status" value="1"/>
</dbReference>
<dbReference type="GO" id="GO:0016020">
    <property type="term" value="C:membrane"/>
    <property type="evidence" value="ECO:0007669"/>
    <property type="project" value="TreeGrafter"/>
</dbReference>
<dbReference type="Proteomes" id="UP000827986">
    <property type="component" value="Unassembled WGS sequence"/>
</dbReference>
<keyword evidence="1" id="KW-1133">Transmembrane helix</keyword>
<feature type="transmembrane region" description="Helical" evidence="1">
    <location>
        <begin position="200"/>
        <end position="224"/>
    </location>
</feature>
<dbReference type="GO" id="GO:0016717">
    <property type="term" value="F:oxidoreductase activity, acting on paired donors, with oxidation of a pair of donors resulting in the reduction of molecular oxygen to two molecules of water"/>
    <property type="evidence" value="ECO:0007669"/>
    <property type="project" value="TreeGrafter"/>
</dbReference>
<dbReference type="GO" id="GO:0006629">
    <property type="term" value="P:lipid metabolic process"/>
    <property type="evidence" value="ECO:0007669"/>
    <property type="project" value="TreeGrafter"/>
</dbReference>
<reference evidence="2" key="1">
    <citation type="submission" date="2021-09" db="EMBL/GenBank/DDBJ databases">
        <title>The genome of Mauremys mutica provides insights into the evolution of semi-aquatic lifestyle.</title>
        <authorList>
            <person name="Gong S."/>
            <person name="Gao Y."/>
        </authorList>
    </citation>
    <scope>NUCLEOTIDE SEQUENCE</scope>
    <source>
        <strain evidence="2">MM-2020</strain>
        <tissue evidence="2">Muscle</tissue>
    </source>
</reference>
<name>A0A9D3X1W7_9SAUR</name>
<feature type="transmembrane region" description="Helical" evidence="1">
    <location>
        <begin position="176"/>
        <end position="194"/>
    </location>
</feature>
<gene>
    <name evidence="2" type="ORF">KIL84_007449</name>
</gene>
<sequence length="315" mass="36092">MVRAEKKGRIMLLVSYYVGQDTMDASIAFHINKTLVRKSMNLLLIGELALGQPSFEPCKNGFSSTWRNCQHNQHHAKTNCFPKDPDILLHPSLFALGKTLSVELGMVKKKLIPSAQILHHSPLCNNDIMTKKIGDKFFELIAYHIQSTECAMLSLPQKLLVEDFRELRATIERMELLNPNSLFFFLIFLQILLLEATRWITLWYFGTSLLPFLISAVLLTTSLLGMKKKFMPYNHQHKYFFVTNIHHHSSSSGSSYPTFEVQSSIDGIFVRQIGKSSTMHWNVVWLPFRHIVCQTMKPTTNSKEPPWSKGITVAH</sequence>
<evidence type="ECO:0000313" key="3">
    <source>
        <dbReference type="Proteomes" id="UP000827986"/>
    </source>
</evidence>
<comment type="caution">
    <text evidence="2">The sequence shown here is derived from an EMBL/GenBank/DDBJ whole genome shotgun (WGS) entry which is preliminary data.</text>
</comment>
<evidence type="ECO:0000313" key="2">
    <source>
        <dbReference type="EMBL" id="KAH1171831.1"/>
    </source>
</evidence>
<keyword evidence="3" id="KW-1185">Reference proteome</keyword>
<accession>A0A9D3X1W7</accession>
<proteinExistence type="predicted"/>
<organism evidence="2 3">
    <name type="scientific">Mauremys mutica</name>
    <name type="common">yellowpond turtle</name>
    <dbReference type="NCBI Taxonomy" id="74926"/>
    <lineage>
        <taxon>Eukaryota</taxon>
        <taxon>Metazoa</taxon>
        <taxon>Chordata</taxon>
        <taxon>Craniata</taxon>
        <taxon>Vertebrata</taxon>
        <taxon>Euteleostomi</taxon>
        <taxon>Archelosauria</taxon>
        <taxon>Testudinata</taxon>
        <taxon>Testudines</taxon>
        <taxon>Cryptodira</taxon>
        <taxon>Durocryptodira</taxon>
        <taxon>Testudinoidea</taxon>
        <taxon>Geoemydidae</taxon>
        <taxon>Geoemydinae</taxon>
        <taxon>Mauremys</taxon>
    </lineage>
</organism>
<protein>
    <submittedName>
        <fullName evidence="2">Uncharacterized protein</fullName>
    </submittedName>
</protein>
<evidence type="ECO:0000256" key="1">
    <source>
        <dbReference type="SAM" id="Phobius"/>
    </source>
</evidence>
<dbReference type="InterPro" id="IPR012171">
    <property type="entry name" value="Fatty_acid_desaturase"/>
</dbReference>
<dbReference type="AlphaFoldDB" id="A0A9D3X1W7"/>